<evidence type="ECO:0000313" key="1">
    <source>
        <dbReference type="EMBL" id="UUZ44088.1"/>
    </source>
</evidence>
<protein>
    <submittedName>
        <fullName evidence="1">DUF1727 domain-containing protein</fullName>
    </submittedName>
</protein>
<reference evidence="1" key="1">
    <citation type="submission" date="2021-11" db="EMBL/GenBank/DDBJ databases">
        <title>Study of the species diversity of bacterial strains isolated from a unique natural object - Shulgan-Tash cave (Bashkiria).</title>
        <authorList>
            <person name="Sazanova A.L."/>
            <person name="Chirak E.R."/>
            <person name="Safronova V.I."/>
        </authorList>
    </citation>
    <scope>NUCLEOTIDE SEQUENCE</scope>
    <source>
        <strain evidence="1">P1</strain>
    </source>
</reference>
<accession>A0AC61U2K2</accession>
<sequence>MLVKNPAGFTVALGTYGSTPTATMIAINDDYADGRDVSRLYDVSFESLRDKGVALTTGVRGWDMALRLQYDDVPVAATEVDSARALETFLADHRDEPKRIFCTYTAMLALRRMLGERYDLPEMGVDAPDTTGGAA</sequence>
<gene>
    <name evidence="1" type="ORF">LP422_15915</name>
</gene>
<proteinExistence type="predicted"/>
<evidence type="ECO:0000313" key="2">
    <source>
        <dbReference type="Proteomes" id="UP001059663"/>
    </source>
</evidence>
<organism evidence="1 2">
    <name type="scientific">Janibacter limosus</name>
    <dbReference type="NCBI Taxonomy" id="53458"/>
    <lineage>
        <taxon>Bacteria</taxon>
        <taxon>Bacillati</taxon>
        <taxon>Actinomycetota</taxon>
        <taxon>Actinomycetes</taxon>
        <taxon>Micrococcales</taxon>
        <taxon>Intrasporangiaceae</taxon>
        <taxon>Janibacter</taxon>
    </lineage>
</organism>
<name>A0AC61U2K2_9MICO</name>
<dbReference type="Proteomes" id="UP001059663">
    <property type="component" value="Chromosome"/>
</dbReference>
<dbReference type="EMBL" id="CP087977">
    <property type="protein sequence ID" value="UUZ44088.1"/>
    <property type="molecule type" value="Genomic_DNA"/>
</dbReference>